<dbReference type="SUPFAM" id="SSF51735">
    <property type="entry name" value="NAD(P)-binding Rossmann-fold domains"/>
    <property type="match status" value="1"/>
</dbReference>
<gene>
    <name evidence="1" type="ORF">JY651_20875</name>
</gene>
<dbReference type="RefSeq" id="WP_206728742.1">
    <property type="nucleotide sequence ID" value="NZ_CP071090.1"/>
</dbReference>
<sequence>MSSNTQHPVLIIGGSGVVGSRAAKTLRKLQPQLPLTLGVRNLGKAQALARELGNAEAVSIDLERKDLGLPESASFSAVVVLLKDDTLNSMKYAQAKGVPYVSFSDFVFDIGPEVALHIQQPTRSPVLLLGHFLGGTVTLATLHFAREFRRVDAIEISAVFDEADVGGPAAQGDTDRVMQTVPSPLLLEDGKFLWAQGDDASRDFTGVDGTKWQGRAYPLLDVVSLAAATEAKDIRLDFAVRPGGQSISHEVIIEITGEREDGTTGRVRHELVDADVHSGMSARGVALAVERLLGLAGGPPVAPGLYHPEGLLNPAYVVARLQEFGARIRRA</sequence>
<keyword evidence="2" id="KW-1185">Reference proteome</keyword>
<dbReference type="Proteomes" id="UP000662747">
    <property type="component" value="Chromosome"/>
</dbReference>
<dbReference type="Gene3D" id="3.40.50.720">
    <property type="entry name" value="NAD(P)-binding Rossmann-like Domain"/>
    <property type="match status" value="1"/>
</dbReference>
<evidence type="ECO:0000313" key="1">
    <source>
        <dbReference type="EMBL" id="QSQ27215.1"/>
    </source>
</evidence>
<accession>A0ABX7P9U4</accession>
<proteinExistence type="predicted"/>
<dbReference type="InterPro" id="IPR036291">
    <property type="entry name" value="NAD(P)-bd_dom_sf"/>
</dbReference>
<reference evidence="1 2" key="1">
    <citation type="submission" date="2021-02" db="EMBL/GenBank/DDBJ databases">
        <title>De Novo genome assembly of isolated myxobacteria.</title>
        <authorList>
            <person name="Stevens D.C."/>
        </authorList>
    </citation>
    <scope>NUCLEOTIDE SEQUENCE [LARGE SCALE GENOMIC DNA]</scope>
    <source>
        <strain evidence="2">SCPEA02</strain>
    </source>
</reference>
<name>A0ABX7P9U4_9BACT</name>
<organism evidence="1 2">
    <name type="scientific">Pyxidicoccus parkwayensis</name>
    <dbReference type="NCBI Taxonomy" id="2813578"/>
    <lineage>
        <taxon>Bacteria</taxon>
        <taxon>Pseudomonadati</taxon>
        <taxon>Myxococcota</taxon>
        <taxon>Myxococcia</taxon>
        <taxon>Myxococcales</taxon>
        <taxon>Cystobacterineae</taxon>
        <taxon>Myxococcaceae</taxon>
        <taxon>Pyxidicoccus</taxon>
    </lineage>
</organism>
<protein>
    <submittedName>
        <fullName evidence="1">NAD(P)-dependent oxidoreductase</fullName>
    </submittedName>
</protein>
<evidence type="ECO:0000313" key="2">
    <source>
        <dbReference type="Proteomes" id="UP000662747"/>
    </source>
</evidence>
<dbReference type="EMBL" id="CP071090">
    <property type="protein sequence ID" value="QSQ27215.1"/>
    <property type="molecule type" value="Genomic_DNA"/>
</dbReference>